<dbReference type="PROSITE" id="PS51257">
    <property type="entry name" value="PROKAR_LIPOPROTEIN"/>
    <property type="match status" value="1"/>
</dbReference>
<accession>A0A4Q0PGN9</accession>
<dbReference type="EMBL" id="QOVK01000001">
    <property type="protein sequence ID" value="RXG26152.1"/>
    <property type="molecule type" value="Genomic_DNA"/>
</dbReference>
<name>A0A4Q0PGN9_9FLAO</name>
<dbReference type="OrthoDB" id="983080at2"/>
<reference evidence="1 2" key="1">
    <citation type="submission" date="2018-07" db="EMBL/GenBank/DDBJ databases">
        <title>Leeuwenhoekiella genomics.</title>
        <authorList>
            <person name="Tahon G."/>
            <person name="Willems A."/>
        </authorList>
    </citation>
    <scope>NUCLEOTIDE SEQUENCE [LARGE SCALE GENOMIC DNA]</scope>
    <source>
        <strain evidence="1 2">LMG 29608</strain>
    </source>
</reference>
<evidence type="ECO:0008006" key="3">
    <source>
        <dbReference type="Google" id="ProtNLM"/>
    </source>
</evidence>
<keyword evidence="2" id="KW-1185">Reference proteome</keyword>
<evidence type="ECO:0000313" key="1">
    <source>
        <dbReference type="EMBL" id="RXG26152.1"/>
    </source>
</evidence>
<dbReference type="RefSeq" id="WP_128763847.1">
    <property type="nucleotide sequence ID" value="NZ_JBHUOO010000018.1"/>
</dbReference>
<protein>
    <recommendedName>
        <fullName evidence="3">Lipoprotein</fullName>
    </recommendedName>
</protein>
<evidence type="ECO:0000313" key="2">
    <source>
        <dbReference type="Proteomes" id="UP000289859"/>
    </source>
</evidence>
<dbReference type="AlphaFoldDB" id="A0A4Q0PGN9"/>
<organism evidence="1 2">
    <name type="scientific">Leeuwenhoekiella polynyae</name>
    <dbReference type="NCBI Taxonomy" id="1550906"/>
    <lineage>
        <taxon>Bacteria</taxon>
        <taxon>Pseudomonadati</taxon>
        <taxon>Bacteroidota</taxon>
        <taxon>Flavobacteriia</taxon>
        <taxon>Flavobacteriales</taxon>
        <taxon>Flavobacteriaceae</taxon>
        <taxon>Leeuwenhoekiella</taxon>
    </lineage>
</organism>
<comment type="caution">
    <text evidence="1">The sequence shown here is derived from an EMBL/GenBank/DDBJ whole genome shotgun (WGS) entry which is preliminary data.</text>
</comment>
<gene>
    <name evidence="1" type="ORF">DSM02_145</name>
</gene>
<sequence>MLKKLNYISIFILILIGISCKNEKKNNELNSNAESLLKIDSLNGYNELANPDKRETYTISEYNTDNPEIKNIKRPEKTIIRNLTIDTTQAFGIWTQDPNGPHADFWLTAKDFLVADYDGDGHMPYILDGNKITIFYNDFVQKGTITSTKNDTLKIKWADFDVETKYVKFEN</sequence>
<dbReference type="Proteomes" id="UP000289859">
    <property type="component" value="Unassembled WGS sequence"/>
</dbReference>
<proteinExistence type="predicted"/>